<proteinExistence type="predicted"/>
<dbReference type="Proteomes" id="UP000039865">
    <property type="component" value="Unassembled WGS sequence"/>
</dbReference>
<feature type="region of interest" description="Disordered" evidence="2">
    <location>
        <begin position="303"/>
        <end position="332"/>
    </location>
</feature>
<keyword evidence="4" id="KW-1185">Reference proteome</keyword>
<keyword evidence="1" id="KW-0175">Coiled coil</keyword>
<protein>
    <submittedName>
        <fullName evidence="3">Uncharacterized protein</fullName>
    </submittedName>
</protein>
<feature type="region of interest" description="Disordered" evidence="2">
    <location>
        <begin position="77"/>
        <end position="102"/>
    </location>
</feature>
<feature type="compositionally biased region" description="Low complexity" evidence="2">
    <location>
        <begin position="303"/>
        <end position="315"/>
    </location>
</feature>
<feature type="compositionally biased region" description="Basic and acidic residues" evidence="2">
    <location>
        <begin position="77"/>
        <end position="88"/>
    </location>
</feature>
<accession>A0A078B9V7</accession>
<feature type="coiled-coil region" evidence="1">
    <location>
        <begin position="332"/>
        <end position="387"/>
    </location>
</feature>
<reference evidence="3 4" key="1">
    <citation type="submission" date="2014-06" db="EMBL/GenBank/DDBJ databases">
        <authorList>
            <person name="Swart Estienne"/>
        </authorList>
    </citation>
    <scope>NUCLEOTIDE SEQUENCE [LARGE SCALE GENOMIC DNA]</scope>
    <source>
        <strain evidence="3 4">130c</strain>
    </source>
</reference>
<evidence type="ECO:0000256" key="1">
    <source>
        <dbReference type="SAM" id="Coils"/>
    </source>
</evidence>
<dbReference type="InParanoid" id="A0A078B9V7"/>
<evidence type="ECO:0000256" key="2">
    <source>
        <dbReference type="SAM" id="MobiDB-lite"/>
    </source>
</evidence>
<gene>
    <name evidence="3" type="primary">Contig2747.g2948</name>
    <name evidence="3" type="ORF">STYLEM_20454</name>
</gene>
<feature type="compositionally biased region" description="Polar residues" evidence="2">
    <location>
        <begin position="321"/>
        <end position="332"/>
    </location>
</feature>
<feature type="compositionally biased region" description="Polar residues" evidence="2">
    <location>
        <begin position="628"/>
        <end position="638"/>
    </location>
</feature>
<organism evidence="3 4">
    <name type="scientific">Stylonychia lemnae</name>
    <name type="common">Ciliate</name>
    <dbReference type="NCBI Taxonomy" id="5949"/>
    <lineage>
        <taxon>Eukaryota</taxon>
        <taxon>Sar</taxon>
        <taxon>Alveolata</taxon>
        <taxon>Ciliophora</taxon>
        <taxon>Intramacronucleata</taxon>
        <taxon>Spirotrichea</taxon>
        <taxon>Stichotrichia</taxon>
        <taxon>Sporadotrichida</taxon>
        <taxon>Oxytrichidae</taxon>
        <taxon>Stylonychinae</taxon>
        <taxon>Stylonychia</taxon>
    </lineage>
</organism>
<evidence type="ECO:0000313" key="3">
    <source>
        <dbReference type="EMBL" id="CDW91300.1"/>
    </source>
</evidence>
<dbReference type="EMBL" id="CCKQ01019279">
    <property type="protein sequence ID" value="CDW91300.1"/>
    <property type="molecule type" value="Genomic_DNA"/>
</dbReference>
<dbReference type="AlphaFoldDB" id="A0A078B9V7"/>
<feature type="region of interest" description="Disordered" evidence="2">
    <location>
        <begin position="628"/>
        <end position="653"/>
    </location>
</feature>
<name>A0A078B9V7_STYLE</name>
<evidence type="ECO:0000313" key="4">
    <source>
        <dbReference type="Proteomes" id="UP000039865"/>
    </source>
</evidence>
<sequence length="690" mass="78914">MNKTHFYSSLDTSLQLSQTQDRSQIIQNLDQIFDTEDNEQHLTSTAGAGDAKISNEIPLEIYQENIQKRISEIQQKRDEIRKQYDKSSRNNSRTNEKSSSNLILSKQSSPKIILRSVINNDEFSSNDKTNYLRTYEYEVKKLRNDSADSHSQEHCSSLYKNTMSQPTSCYLNQNTNGTICHQNSQSTNTFSNNNFYHQPINQSFHINISRNYSKLNMDEQSSNINHAINGQKEYEYPQSRESLSNSIISPRVLSTRHVKSKSINHTSNKHILVNQEHLRSKIYMNQTNQQPQLRQKTQIFSSANTQSNNNNNNSSQDLKKFNSNVKSPTGNSTQLESQILKLKAELKKKDEQLLKKEEIIGVLNKLLDHLNIQLNQKNKIVQQTEKDIAGFKVKEQKFLEVISMCKGQLNDFDMIISKSKQMIDKQKQEIEHLRQIKCSGGSANSSAFINASPNYSQYIRTIDPNNEYLIQFQERQNNLQNLISESEKVMIDKSKINQSQGNIYVEQIRQINSRQNNNQIKQQSSGSNALNQSKALSIVTRATDLSYDNVSTLNESLRSLQNQENFNHTNNYIYGMPSQSNINPYQNTVNSTKSSSSNLNISQSLYNAMRNSLGSNQNILNQSYQNGVQSTNQNTKTGCNAPPPSHSRPNSYSAQHTNKLFNRTLHHSKNISILPPTILTNNSKRSNQNL</sequence>